<evidence type="ECO:0000313" key="3">
    <source>
        <dbReference type="Proteomes" id="UP000269721"/>
    </source>
</evidence>
<sequence length="241" mass="24183">MCSAAHLTSPTTPVRQPRQDTISQEMAMSKSNLSLERTAIASRVAGSRTDGNSLPPASGPSAALQGYLAAIKGSDRDAAGPSARSCDATGGGSSSGLGGVTAGTRWGGWGGGVGAGDGGDEDGNEADDEGEETDEDGGEEGGVKVADADVTAGILPSDDSTTLPRLVPPVPGVASRVEAAHAVAPAGSNPPVSHSAVDAASPAVSLNRSERPALLAPRLQRGVGRRLWQKLRAVFLRGRVD</sequence>
<dbReference type="Proteomes" id="UP000269721">
    <property type="component" value="Unassembled WGS sequence"/>
</dbReference>
<reference evidence="3" key="1">
    <citation type="journal article" date="2018" name="Nat. Microbiol.">
        <title>Leveraging single-cell genomics to expand the fungal tree of life.</title>
        <authorList>
            <person name="Ahrendt S.R."/>
            <person name="Quandt C.A."/>
            <person name="Ciobanu D."/>
            <person name="Clum A."/>
            <person name="Salamov A."/>
            <person name="Andreopoulos B."/>
            <person name="Cheng J.F."/>
            <person name="Woyke T."/>
            <person name="Pelin A."/>
            <person name="Henrissat B."/>
            <person name="Reynolds N.K."/>
            <person name="Benny G.L."/>
            <person name="Smith M.E."/>
            <person name="James T.Y."/>
            <person name="Grigoriev I.V."/>
        </authorList>
    </citation>
    <scope>NUCLEOTIDE SEQUENCE [LARGE SCALE GENOMIC DNA]</scope>
</reference>
<feature type="region of interest" description="Disordered" evidence="1">
    <location>
        <begin position="42"/>
        <end position="61"/>
    </location>
</feature>
<gene>
    <name evidence="2" type="ORF">BDK51DRAFT_44942</name>
</gene>
<feature type="region of interest" description="Disordered" evidence="1">
    <location>
        <begin position="1"/>
        <end position="20"/>
    </location>
</feature>
<organism evidence="2 3">
    <name type="scientific">Blyttiomyces helicus</name>
    <dbReference type="NCBI Taxonomy" id="388810"/>
    <lineage>
        <taxon>Eukaryota</taxon>
        <taxon>Fungi</taxon>
        <taxon>Fungi incertae sedis</taxon>
        <taxon>Chytridiomycota</taxon>
        <taxon>Chytridiomycota incertae sedis</taxon>
        <taxon>Chytridiomycetes</taxon>
        <taxon>Chytridiomycetes incertae sedis</taxon>
        <taxon>Blyttiomyces</taxon>
    </lineage>
</organism>
<proteinExistence type="predicted"/>
<accession>A0A4P9WC32</accession>
<dbReference type="AlphaFoldDB" id="A0A4P9WC32"/>
<dbReference type="EMBL" id="KZ997083">
    <property type="protein sequence ID" value="RKO87896.1"/>
    <property type="molecule type" value="Genomic_DNA"/>
</dbReference>
<feature type="compositionally biased region" description="Gly residues" evidence="1">
    <location>
        <begin position="89"/>
        <end position="117"/>
    </location>
</feature>
<feature type="compositionally biased region" description="Acidic residues" evidence="1">
    <location>
        <begin position="118"/>
        <end position="139"/>
    </location>
</feature>
<evidence type="ECO:0000313" key="2">
    <source>
        <dbReference type="EMBL" id="RKO87896.1"/>
    </source>
</evidence>
<name>A0A4P9WC32_9FUNG</name>
<feature type="region of interest" description="Disordered" evidence="1">
    <location>
        <begin position="74"/>
        <end position="145"/>
    </location>
</feature>
<protein>
    <submittedName>
        <fullName evidence="2">Uncharacterized protein</fullName>
    </submittedName>
</protein>
<evidence type="ECO:0000256" key="1">
    <source>
        <dbReference type="SAM" id="MobiDB-lite"/>
    </source>
</evidence>
<keyword evidence="3" id="KW-1185">Reference proteome</keyword>